<organism evidence="1 2">
    <name type="scientific">Colletotrichum truncatum</name>
    <name type="common">Anthracnose fungus</name>
    <name type="synonym">Colletotrichum capsici</name>
    <dbReference type="NCBI Taxonomy" id="5467"/>
    <lineage>
        <taxon>Eukaryota</taxon>
        <taxon>Fungi</taxon>
        <taxon>Dikarya</taxon>
        <taxon>Ascomycota</taxon>
        <taxon>Pezizomycotina</taxon>
        <taxon>Sordariomycetes</taxon>
        <taxon>Hypocreomycetidae</taxon>
        <taxon>Glomerellales</taxon>
        <taxon>Glomerellaceae</taxon>
        <taxon>Colletotrichum</taxon>
        <taxon>Colletotrichum truncatum species complex</taxon>
    </lineage>
</organism>
<dbReference type="EMBL" id="VUJX02000016">
    <property type="protein sequence ID" value="KAL0929594.1"/>
    <property type="molecule type" value="Genomic_DNA"/>
</dbReference>
<dbReference type="Proteomes" id="UP000805649">
    <property type="component" value="Unassembled WGS sequence"/>
</dbReference>
<sequence length="38" mass="4338">MIQAVVKFSIVPFLVRIFPLISFRRLARALALLIILQA</sequence>
<protein>
    <submittedName>
        <fullName evidence="1">Integral membrane protein</fullName>
    </submittedName>
</protein>
<comment type="caution">
    <text evidence="1">The sequence shown here is derived from an EMBL/GenBank/DDBJ whole genome shotgun (WGS) entry which is preliminary data.</text>
</comment>
<accession>A0ACC3YCN3</accession>
<gene>
    <name evidence="1" type="ORF">CTRU02_215493</name>
</gene>
<proteinExistence type="predicted"/>
<keyword evidence="2" id="KW-1185">Reference proteome</keyword>
<reference evidence="1 2" key="1">
    <citation type="journal article" date="2020" name="Phytopathology">
        <title>Genome Sequence Resources of Colletotrichum truncatum, C. plurivorum, C. musicola, and C. sojae: Four Species Pathogenic to Soybean (Glycine max).</title>
        <authorList>
            <person name="Rogerio F."/>
            <person name="Boufleur T.R."/>
            <person name="Ciampi-Guillardi M."/>
            <person name="Sukno S.A."/>
            <person name="Thon M.R."/>
            <person name="Massola Junior N.S."/>
            <person name="Baroncelli R."/>
        </authorList>
    </citation>
    <scope>NUCLEOTIDE SEQUENCE [LARGE SCALE GENOMIC DNA]</scope>
    <source>
        <strain evidence="1 2">CMES1059</strain>
    </source>
</reference>
<name>A0ACC3YCN3_COLTU</name>
<evidence type="ECO:0000313" key="1">
    <source>
        <dbReference type="EMBL" id="KAL0929594.1"/>
    </source>
</evidence>
<evidence type="ECO:0000313" key="2">
    <source>
        <dbReference type="Proteomes" id="UP000805649"/>
    </source>
</evidence>